<dbReference type="PANTHER" id="PTHR12110:SF21">
    <property type="entry name" value="XYLOSE ISOMERASE-LIKE TIM BARREL DOMAIN-CONTAINING PROTEIN"/>
    <property type="match status" value="1"/>
</dbReference>
<organism evidence="2 3">
    <name type="scientific">Nibricoccus aquaticus</name>
    <dbReference type="NCBI Taxonomy" id="2576891"/>
    <lineage>
        <taxon>Bacteria</taxon>
        <taxon>Pseudomonadati</taxon>
        <taxon>Verrucomicrobiota</taxon>
        <taxon>Opitutia</taxon>
        <taxon>Opitutales</taxon>
        <taxon>Opitutaceae</taxon>
        <taxon>Nibricoccus</taxon>
    </lineage>
</organism>
<dbReference type="Proteomes" id="UP000217265">
    <property type="component" value="Chromosome"/>
</dbReference>
<evidence type="ECO:0000313" key="3">
    <source>
        <dbReference type="Proteomes" id="UP000217265"/>
    </source>
</evidence>
<name>A0A290Q2X1_9BACT</name>
<dbReference type="OrthoDB" id="9779184at2"/>
<dbReference type="PANTHER" id="PTHR12110">
    <property type="entry name" value="HYDROXYPYRUVATE ISOMERASE"/>
    <property type="match status" value="1"/>
</dbReference>
<feature type="domain" description="Xylose isomerase-like TIM barrel" evidence="1">
    <location>
        <begin position="22"/>
        <end position="268"/>
    </location>
</feature>
<accession>A0A290Q2X1</accession>
<reference evidence="2 3" key="1">
    <citation type="submission" date="2017-09" db="EMBL/GenBank/DDBJ databases">
        <title>Complete genome sequence of Verrucomicrobial strain HZ-65, isolated from freshwater.</title>
        <authorList>
            <person name="Choi A."/>
        </authorList>
    </citation>
    <scope>NUCLEOTIDE SEQUENCE [LARGE SCALE GENOMIC DNA]</scope>
    <source>
        <strain evidence="2 3">HZ-65</strain>
    </source>
</reference>
<dbReference type="SUPFAM" id="SSF51658">
    <property type="entry name" value="Xylose isomerase-like"/>
    <property type="match status" value="1"/>
</dbReference>
<keyword evidence="2" id="KW-0413">Isomerase</keyword>
<dbReference type="Pfam" id="PF01261">
    <property type="entry name" value="AP_endonuc_2"/>
    <property type="match status" value="1"/>
</dbReference>
<dbReference type="KEGG" id="vbh:CMV30_02125"/>
<dbReference type="RefSeq" id="WP_096054489.1">
    <property type="nucleotide sequence ID" value="NZ_CP023344.1"/>
</dbReference>
<dbReference type="EMBL" id="CP023344">
    <property type="protein sequence ID" value="ATC62854.1"/>
    <property type="molecule type" value="Genomic_DNA"/>
</dbReference>
<protein>
    <submittedName>
        <fullName evidence="2">Xylose isomerase</fullName>
    </submittedName>
</protein>
<sequence>MKLGIINSAFGQAGVDTATGLKHIARIGFDSVDLFAEAMTITAEEKKIIARTCEQEKLPIISLVVVATGLVDFNDPVRDFHVARCKKTIDLAAEFGAKNILLVLGEYIWQREVIPPAAQWGWAVETCKILGDYADTKGIDIALELEPFRLSLLNSIHEMVRFVDDCNHPRIRANIDVSHLVLADTSPLDVAKLKGKAIHVHISDCDGKVHGDLPPGRGVVKFAPYLQAIKELAIDGTISIELEYSPDPSKIVDWVEEAYRETARLMRETGLRK</sequence>
<proteinExistence type="predicted"/>
<evidence type="ECO:0000313" key="2">
    <source>
        <dbReference type="EMBL" id="ATC62854.1"/>
    </source>
</evidence>
<dbReference type="InterPro" id="IPR013022">
    <property type="entry name" value="Xyl_isomerase-like_TIM-brl"/>
</dbReference>
<dbReference type="GO" id="GO:0016853">
    <property type="term" value="F:isomerase activity"/>
    <property type="evidence" value="ECO:0007669"/>
    <property type="project" value="UniProtKB-KW"/>
</dbReference>
<dbReference type="AlphaFoldDB" id="A0A290Q2X1"/>
<gene>
    <name evidence="2" type="ORF">CMV30_02125</name>
</gene>
<dbReference type="Gene3D" id="3.20.20.150">
    <property type="entry name" value="Divalent-metal-dependent TIM barrel enzymes"/>
    <property type="match status" value="1"/>
</dbReference>
<evidence type="ECO:0000259" key="1">
    <source>
        <dbReference type="Pfam" id="PF01261"/>
    </source>
</evidence>
<dbReference type="InterPro" id="IPR050312">
    <property type="entry name" value="IolE/XylAMocC-like"/>
</dbReference>
<dbReference type="InterPro" id="IPR036237">
    <property type="entry name" value="Xyl_isomerase-like_sf"/>
</dbReference>
<keyword evidence="3" id="KW-1185">Reference proteome</keyword>